<dbReference type="Gene3D" id="3.30.310.50">
    <property type="entry name" value="Alpha-D-phosphohexomutase, C-terminal domain"/>
    <property type="match status" value="1"/>
</dbReference>
<evidence type="ECO:0000256" key="5">
    <source>
        <dbReference type="ARBA" id="ARBA00022842"/>
    </source>
</evidence>
<dbReference type="InterPro" id="IPR036900">
    <property type="entry name" value="A-D-PHexomutase_C_sf"/>
</dbReference>
<sequence>MSMTDLTGIVSGLPADLQDKVRDWLRFDDVKETRDEIIGLCVQGNVEELHKRLDTRIAFGTAGLRGRMEAGFSRMNALTVKQASQGLAKYIKAQFPENLTCVVGHDHRFNSKLFARTTINVFLQLGFKVYDLNVVVGKEEDSYVHTPLVPFTVNAKGASVGIMITASHNPKMDNGYKVYYANGCQIIPPHDSLIAQSIAENLEPFQSPKTGTVVDCKKEMTAAYIKTIREKLVHDDLQNTAAAGGPWFIYTPMHGVGFEIFEQIAKQAMSLEENRDYVVVQEQKHPDPAFPTVPFPNPEERGALDLAIEYGKAESHSGADLIIANDPDADRFSVAVRDKASSTWRQLTGNEIGFLFAFYEFEKYKASNIQEPLAMINSTVSSQMIKRMAEIEGFHYEDTLTGFKWLGNRALQLENENYYVPFAYEEAIGYMFSSVVHDKDGIAAAVVFLQAYSKWRQSGIDPLQILKQASEKYGHFKEFNGYYTVPDTSLTKKVFDSIRSIESPYPTKLGTKFKIEKFRDLTTGYQSDTPDHVPLLATDPNSQMITCEMVLVEQPTSRVRFTIRGSGTEPKLKVYIEARTTTEQASIALAKFTWDVLKQEWFKPEFTGLVTPF</sequence>
<dbReference type="InterPro" id="IPR005846">
    <property type="entry name" value="A-D-PHexomutase_a/b/a-III"/>
</dbReference>
<evidence type="ECO:0000313" key="11">
    <source>
        <dbReference type="EMBL" id="QGN17627.1"/>
    </source>
</evidence>
<dbReference type="Pfam" id="PF02879">
    <property type="entry name" value="PGM_PMM_II"/>
    <property type="match status" value="1"/>
</dbReference>
<dbReference type="EMBL" id="CP015060">
    <property type="protein sequence ID" value="QGN17627.1"/>
    <property type="molecule type" value="Genomic_DNA"/>
</dbReference>
<dbReference type="PROSITE" id="PS00710">
    <property type="entry name" value="PGM_PMM"/>
    <property type="match status" value="1"/>
</dbReference>
<dbReference type="CDD" id="cd05799">
    <property type="entry name" value="PGM2"/>
    <property type="match status" value="1"/>
</dbReference>
<evidence type="ECO:0000256" key="3">
    <source>
        <dbReference type="ARBA" id="ARBA00022553"/>
    </source>
</evidence>
<evidence type="ECO:0000256" key="6">
    <source>
        <dbReference type="ARBA" id="ARBA00023235"/>
    </source>
</evidence>
<dbReference type="Pfam" id="PF02880">
    <property type="entry name" value="PGM_PMM_III"/>
    <property type="match status" value="1"/>
</dbReference>
<dbReference type="SUPFAM" id="SSF53738">
    <property type="entry name" value="Phosphoglucomutase, first 3 domains"/>
    <property type="match status" value="3"/>
</dbReference>
<proteinExistence type="inferred from homology"/>
<evidence type="ECO:0000259" key="10">
    <source>
        <dbReference type="Pfam" id="PF02880"/>
    </source>
</evidence>
<dbReference type="Pfam" id="PF00408">
    <property type="entry name" value="PGM_PMM_IV"/>
    <property type="match status" value="1"/>
</dbReference>
<keyword evidence="12" id="KW-1185">Reference proteome</keyword>
<dbReference type="PANTHER" id="PTHR45745">
    <property type="entry name" value="PHOSPHOMANNOMUTASE 45A"/>
    <property type="match status" value="1"/>
</dbReference>
<keyword evidence="5" id="KW-0460">Magnesium</keyword>
<dbReference type="Pfam" id="PF02878">
    <property type="entry name" value="PGM_PMM_I"/>
    <property type="match status" value="1"/>
</dbReference>
<feature type="domain" description="Alpha-D-phosphohexomutase C-terminal" evidence="7">
    <location>
        <begin position="560"/>
        <end position="585"/>
    </location>
</feature>
<evidence type="ECO:0000259" key="9">
    <source>
        <dbReference type="Pfam" id="PF02879"/>
    </source>
</evidence>
<dbReference type="InterPro" id="IPR005844">
    <property type="entry name" value="A-D-PHexomutase_a/b/a-I"/>
</dbReference>
<dbReference type="InterPro" id="IPR005843">
    <property type="entry name" value="A-D-PHexomutase_C"/>
</dbReference>
<dbReference type="Proteomes" id="UP000422736">
    <property type="component" value="Chromosome 8"/>
</dbReference>
<evidence type="ECO:0000259" key="8">
    <source>
        <dbReference type="Pfam" id="PF02878"/>
    </source>
</evidence>
<dbReference type="InterPro" id="IPR016055">
    <property type="entry name" value="A-D-PHexomutase_a/b/a-I/II/III"/>
</dbReference>
<evidence type="ECO:0000313" key="12">
    <source>
        <dbReference type="Proteomes" id="UP000422736"/>
    </source>
</evidence>
<accession>A0ABX6EZV8</accession>
<evidence type="ECO:0000259" key="7">
    <source>
        <dbReference type="Pfam" id="PF00408"/>
    </source>
</evidence>
<reference evidence="11 12" key="2">
    <citation type="submission" date="2019-11" db="EMBL/GenBank/DDBJ databases">
        <authorList>
            <person name="Lu H."/>
        </authorList>
    </citation>
    <scope>NUCLEOTIDE SEQUENCE [LARGE SCALE GENOMIC DNA]</scope>
    <source>
        <strain evidence="11 12">FIM1</strain>
    </source>
</reference>
<dbReference type="PANTHER" id="PTHR45745:SF1">
    <property type="entry name" value="PHOSPHOGLUCOMUTASE 2B-RELATED"/>
    <property type="match status" value="1"/>
</dbReference>
<comment type="similarity">
    <text evidence="2">Belongs to the phosphohexose mutase family.</text>
</comment>
<keyword evidence="4" id="KW-0479">Metal-binding</keyword>
<evidence type="ECO:0000256" key="1">
    <source>
        <dbReference type="ARBA" id="ARBA00001946"/>
    </source>
</evidence>
<feature type="domain" description="Alpha-D-phosphohexomutase alpha/beta/alpha" evidence="8">
    <location>
        <begin position="57"/>
        <end position="201"/>
    </location>
</feature>
<keyword evidence="3" id="KW-0597">Phosphoprotein</keyword>
<keyword evidence="6" id="KW-0413">Isomerase</keyword>
<dbReference type="InterPro" id="IPR005845">
    <property type="entry name" value="A-D-PHexomutase_a/b/a-II"/>
</dbReference>
<dbReference type="SUPFAM" id="SSF55957">
    <property type="entry name" value="Phosphoglucomutase, C-terminal domain"/>
    <property type="match status" value="1"/>
</dbReference>
<evidence type="ECO:0000256" key="2">
    <source>
        <dbReference type="ARBA" id="ARBA00010231"/>
    </source>
</evidence>
<dbReference type="InterPro" id="IPR016066">
    <property type="entry name" value="A-D-PHexomutase_CS"/>
</dbReference>
<reference evidence="11 12" key="1">
    <citation type="submission" date="2016-03" db="EMBL/GenBank/DDBJ databases">
        <title>How can Kluyveromyces marxianus grow so fast - potential evolutionary course in Saccharomyces Complex revealed by comparative genomics.</title>
        <authorList>
            <person name="Mo W."/>
            <person name="Lu W."/>
            <person name="Yang X."/>
            <person name="Qi J."/>
            <person name="Lv H."/>
        </authorList>
    </citation>
    <scope>NUCLEOTIDE SEQUENCE [LARGE SCALE GENOMIC DNA]</scope>
    <source>
        <strain evidence="11 12">FIM1</strain>
    </source>
</reference>
<dbReference type="Gene3D" id="3.40.120.10">
    <property type="entry name" value="Alpha-D-Glucose-1,6-Bisphosphate, subunit A, domain 3"/>
    <property type="match status" value="3"/>
</dbReference>
<gene>
    <name evidence="11" type="primary">PGM3</name>
    <name evidence="11" type="ORF">FIM1_4834</name>
</gene>
<comment type="cofactor">
    <cofactor evidence="1">
        <name>Mg(2+)</name>
        <dbReference type="ChEBI" id="CHEBI:18420"/>
    </cofactor>
</comment>
<protein>
    <submittedName>
        <fullName evidence="11">Phosphoglucomutase YMR278W</fullName>
    </submittedName>
</protein>
<organism evidence="11 12">
    <name type="scientific">Kluyveromyces marxianus</name>
    <name type="common">Yeast</name>
    <name type="synonym">Candida kefyr</name>
    <dbReference type="NCBI Taxonomy" id="4911"/>
    <lineage>
        <taxon>Eukaryota</taxon>
        <taxon>Fungi</taxon>
        <taxon>Dikarya</taxon>
        <taxon>Ascomycota</taxon>
        <taxon>Saccharomycotina</taxon>
        <taxon>Saccharomycetes</taxon>
        <taxon>Saccharomycetales</taxon>
        <taxon>Saccharomycetaceae</taxon>
        <taxon>Kluyveromyces</taxon>
    </lineage>
</organism>
<evidence type="ECO:0000256" key="4">
    <source>
        <dbReference type="ARBA" id="ARBA00022723"/>
    </source>
</evidence>
<feature type="domain" description="Alpha-D-phosphohexomutase alpha/beta/alpha" evidence="10">
    <location>
        <begin position="349"/>
        <end position="466"/>
    </location>
</feature>
<feature type="domain" description="Alpha-D-phosphohexomutase alpha/beta/alpha" evidence="9">
    <location>
        <begin position="223"/>
        <end position="335"/>
    </location>
</feature>
<name>A0ABX6EZV8_KLUMA</name>